<keyword evidence="1" id="KW-0614">Plasmid</keyword>
<protein>
    <submittedName>
        <fullName evidence="1">Uncharacterized protein</fullName>
    </submittedName>
</protein>
<name>A0AA46UQD2_VIBPH</name>
<dbReference type="EMBL" id="CP097357">
    <property type="protein sequence ID" value="UYV29643.1"/>
    <property type="molecule type" value="Genomic_DNA"/>
</dbReference>
<evidence type="ECO:0000313" key="1">
    <source>
        <dbReference type="EMBL" id="UYV29643.1"/>
    </source>
</evidence>
<sequence length="144" mass="16132">MLTCDRCSCQMEFFEAKFVDNEALCECCAATNGVTIGGLPSPIFELFVGLVPEKRSNPGFDLVGAFLAIEEVSESFRIQAAQLDVLFFHSDFINVDLESLNNAIHVCMFFSNMSQEDAENALRTGKNEYDERTIELACEIVFNY</sequence>
<dbReference type="RefSeq" id="WP_094133361.1">
    <property type="nucleotide sequence ID" value="NZ_CP062152.1"/>
</dbReference>
<dbReference type="Proteomes" id="UP001163036">
    <property type="component" value="Plasmid pVP-16-VB00198-1"/>
</dbReference>
<geneLocation type="plasmid" evidence="1 2">
    <name>pVP-16-VB00198-1</name>
</geneLocation>
<reference evidence="1" key="1">
    <citation type="submission" date="2022-05" db="EMBL/GenBank/DDBJ databases">
        <title>Megaplasmid of Vibrio parahaemolyticus.</title>
        <authorList>
            <person name="Strauch E."/>
            <person name="Borowiak M."/>
        </authorList>
    </citation>
    <scope>NUCLEOTIDE SEQUENCE</scope>
    <source>
        <strain evidence="1">16-VB00198</strain>
        <plasmid evidence="1">pVP-16-VB00198-1</plasmid>
    </source>
</reference>
<organism evidence="1 2">
    <name type="scientific">Vibrio parahaemolyticus</name>
    <dbReference type="NCBI Taxonomy" id="670"/>
    <lineage>
        <taxon>Bacteria</taxon>
        <taxon>Pseudomonadati</taxon>
        <taxon>Pseudomonadota</taxon>
        <taxon>Gammaproteobacteria</taxon>
        <taxon>Vibrionales</taxon>
        <taxon>Vibrionaceae</taxon>
        <taxon>Vibrio</taxon>
    </lineage>
</organism>
<gene>
    <name evidence="1" type="ORF">M5598_27075</name>
</gene>
<dbReference type="AlphaFoldDB" id="A0AA46UQD2"/>
<proteinExistence type="predicted"/>
<evidence type="ECO:0000313" key="2">
    <source>
        <dbReference type="Proteomes" id="UP001163036"/>
    </source>
</evidence>
<accession>A0AA46UQD2</accession>